<accession>G8LIM2</accession>
<sequence>MVSITNAAGWNMTWFDNLLNHFALYPTHLFALLFVIALSKSTVLVSSVLPPASVMLLAGITVSQTSLHPALTWLAVAAGATTGSVLNYHIGQLMGHTRLVTRFTSRHAEKFLRVQHQLQKNGVLVLFTARFLAVLRYIVPLAAGMLRLNAAKVYAVSLISAVVWAALYVGIVTGISAF</sequence>
<keyword evidence="7" id="KW-0997">Cell inner membrane</keyword>
<feature type="transmembrane region" description="Helical" evidence="7">
    <location>
        <begin position="43"/>
        <end position="64"/>
    </location>
</feature>
<feature type="transmembrane region" description="Helical" evidence="7">
    <location>
        <begin position="123"/>
        <end position="143"/>
    </location>
</feature>
<feature type="transmembrane region" description="Helical" evidence="7">
    <location>
        <begin position="18"/>
        <end position="36"/>
    </location>
</feature>
<dbReference type="AlphaFoldDB" id="G8LIM2"/>
<keyword evidence="5 7" id="KW-1133">Transmembrane helix</keyword>
<evidence type="ECO:0000256" key="5">
    <source>
        <dbReference type="ARBA" id="ARBA00022989"/>
    </source>
</evidence>
<dbReference type="Proteomes" id="UP000007838">
    <property type="component" value="Chromosome"/>
</dbReference>
<name>G8LIM2_9ENTR</name>
<proteinExistence type="inferred from homology"/>
<reference evidence="9 10" key="1">
    <citation type="journal article" date="2011" name="Stand. Genomic Sci.">
        <title>Complete genome of the onion pathogen Enterobacter cloacae EcWSU1.</title>
        <authorList>
            <person name="Humann J.L."/>
            <person name="Wildung M."/>
            <person name="Cheng C.H."/>
            <person name="Lee T."/>
            <person name="Stewart J.E."/>
            <person name="Drew J.C."/>
            <person name="Triplett E.W."/>
            <person name="Main D."/>
            <person name="Schroeder B.K."/>
        </authorList>
    </citation>
    <scope>NUCLEOTIDE SEQUENCE [LARGE SCALE GENOMIC DNA]</scope>
    <source>
        <strain evidence="9 10">EcWSU1</strain>
    </source>
</reference>
<dbReference type="KEGG" id="eec:EcWSU1_01595"/>
<feature type="domain" description="VTT" evidence="8">
    <location>
        <begin position="51"/>
        <end position="172"/>
    </location>
</feature>
<keyword evidence="6 7" id="KW-0472">Membrane</keyword>
<evidence type="ECO:0000313" key="10">
    <source>
        <dbReference type="Proteomes" id="UP000007838"/>
    </source>
</evidence>
<organism evidence="9 10">
    <name type="scientific">Enterobacter ludwigii</name>
    <dbReference type="NCBI Taxonomy" id="299767"/>
    <lineage>
        <taxon>Bacteria</taxon>
        <taxon>Pseudomonadati</taxon>
        <taxon>Pseudomonadota</taxon>
        <taxon>Gammaproteobacteria</taxon>
        <taxon>Enterobacterales</taxon>
        <taxon>Enterobacteriaceae</taxon>
        <taxon>Enterobacter</taxon>
        <taxon>Enterobacter cloacae complex</taxon>
    </lineage>
</organism>
<keyword evidence="4 7" id="KW-0812">Transmembrane</keyword>
<feature type="transmembrane region" description="Helical" evidence="7">
    <location>
        <begin position="155"/>
        <end position="177"/>
    </location>
</feature>
<evidence type="ECO:0000256" key="6">
    <source>
        <dbReference type="ARBA" id="ARBA00023136"/>
    </source>
</evidence>
<dbReference type="InterPro" id="IPR032816">
    <property type="entry name" value="VTT_dom"/>
</dbReference>
<dbReference type="GO" id="GO:0005886">
    <property type="term" value="C:plasma membrane"/>
    <property type="evidence" value="ECO:0007669"/>
    <property type="project" value="UniProtKB-SubCell"/>
</dbReference>
<evidence type="ECO:0000256" key="7">
    <source>
        <dbReference type="RuleBase" id="RU367016"/>
    </source>
</evidence>
<comment type="subcellular location">
    <subcellularLocation>
        <location evidence="7">Cell inner membrane</location>
        <topology evidence="7">Multi-pass membrane protein</topology>
    </subcellularLocation>
    <subcellularLocation>
        <location evidence="1">Cell membrane</location>
        <topology evidence="1">Multi-pass membrane protein</topology>
    </subcellularLocation>
</comment>
<dbReference type="PANTHER" id="PTHR30353">
    <property type="entry name" value="INNER MEMBRANE PROTEIN DEDA-RELATED"/>
    <property type="match status" value="1"/>
</dbReference>
<dbReference type="InterPro" id="IPR032818">
    <property type="entry name" value="DedA-like"/>
</dbReference>
<dbReference type="eggNOG" id="COG0586">
    <property type="taxonomic scope" value="Bacteria"/>
</dbReference>
<evidence type="ECO:0000256" key="1">
    <source>
        <dbReference type="ARBA" id="ARBA00004651"/>
    </source>
</evidence>
<evidence type="ECO:0000256" key="4">
    <source>
        <dbReference type="ARBA" id="ARBA00022692"/>
    </source>
</evidence>
<protein>
    <recommendedName>
        <fullName evidence="8">VTT domain-containing protein</fullName>
    </recommendedName>
</protein>
<dbReference type="PANTHER" id="PTHR30353:SF15">
    <property type="entry name" value="INNER MEMBRANE PROTEIN YABI"/>
    <property type="match status" value="1"/>
</dbReference>
<evidence type="ECO:0000256" key="2">
    <source>
        <dbReference type="ARBA" id="ARBA00010792"/>
    </source>
</evidence>
<dbReference type="HOGENOM" id="CLU_131382_0_0_6"/>
<comment type="similarity">
    <text evidence="2 7">Belongs to the DedA family.</text>
</comment>
<evidence type="ECO:0000256" key="3">
    <source>
        <dbReference type="ARBA" id="ARBA00022475"/>
    </source>
</evidence>
<keyword evidence="3" id="KW-1003">Cell membrane</keyword>
<feature type="transmembrane region" description="Helical" evidence="7">
    <location>
        <begin position="70"/>
        <end position="90"/>
    </location>
</feature>
<dbReference type="EMBL" id="CP002886">
    <property type="protein sequence ID" value="AEW73034.1"/>
    <property type="molecule type" value="Genomic_DNA"/>
</dbReference>
<evidence type="ECO:0000313" key="9">
    <source>
        <dbReference type="EMBL" id="AEW73034.1"/>
    </source>
</evidence>
<dbReference type="Pfam" id="PF09335">
    <property type="entry name" value="VTT_dom"/>
    <property type="match status" value="1"/>
</dbReference>
<gene>
    <name evidence="9" type="ORF">EcWSU1_01595</name>
</gene>
<evidence type="ECO:0000259" key="8">
    <source>
        <dbReference type="Pfam" id="PF09335"/>
    </source>
</evidence>